<evidence type="ECO:0000256" key="1">
    <source>
        <dbReference type="SAM" id="MobiDB-lite"/>
    </source>
</evidence>
<reference evidence="2 3" key="1">
    <citation type="journal article" name="Sci. Rep.">
        <title>Genome-scale phylogenetic analyses confirm Olpidium as the closest living zoosporic fungus to the non-flagellated, terrestrial fungi.</title>
        <authorList>
            <person name="Chang Y."/>
            <person name="Rochon D."/>
            <person name="Sekimoto S."/>
            <person name="Wang Y."/>
            <person name="Chovatia M."/>
            <person name="Sandor L."/>
            <person name="Salamov A."/>
            <person name="Grigoriev I.V."/>
            <person name="Stajich J.E."/>
            <person name="Spatafora J.W."/>
        </authorList>
    </citation>
    <scope>NUCLEOTIDE SEQUENCE [LARGE SCALE GENOMIC DNA]</scope>
    <source>
        <strain evidence="2">S191</strain>
    </source>
</reference>
<comment type="caution">
    <text evidence="2">The sequence shown here is derived from an EMBL/GenBank/DDBJ whole genome shotgun (WGS) entry which is preliminary data.</text>
</comment>
<evidence type="ECO:0000313" key="3">
    <source>
        <dbReference type="Proteomes" id="UP000673691"/>
    </source>
</evidence>
<name>A0A8H8DHD1_9FUNG</name>
<keyword evidence="3" id="KW-1185">Reference proteome</keyword>
<protein>
    <submittedName>
        <fullName evidence="2">Uncharacterized protein</fullName>
    </submittedName>
</protein>
<proteinExistence type="predicted"/>
<dbReference type="EMBL" id="JAEFCI010009114">
    <property type="protein sequence ID" value="KAG5458017.1"/>
    <property type="molecule type" value="Genomic_DNA"/>
</dbReference>
<accession>A0A8H8DHD1</accession>
<sequence length="84" mass="9268">MTAEPRPGGGFFFFAFSDICDRGKPNVVTHHLAESTGRHLARDRGQDILISRLNRDSLETGYWQKSSPPVSVDSARNPRVGLGN</sequence>
<gene>
    <name evidence="2" type="ORF">BJ554DRAFT_1848</name>
</gene>
<feature type="region of interest" description="Disordered" evidence="1">
    <location>
        <begin position="62"/>
        <end position="84"/>
    </location>
</feature>
<organism evidence="2 3">
    <name type="scientific">Olpidium bornovanus</name>
    <dbReference type="NCBI Taxonomy" id="278681"/>
    <lineage>
        <taxon>Eukaryota</taxon>
        <taxon>Fungi</taxon>
        <taxon>Fungi incertae sedis</taxon>
        <taxon>Olpidiomycota</taxon>
        <taxon>Olpidiomycotina</taxon>
        <taxon>Olpidiomycetes</taxon>
        <taxon>Olpidiales</taxon>
        <taxon>Olpidiaceae</taxon>
        <taxon>Olpidium</taxon>
    </lineage>
</organism>
<dbReference type="AlphaFoldDB" id="A0A8H8DHD1"/>
<dbReference type="Proteomes" id="UP000673691">
    <property type="component" value="Unassembled WGS sequence"/>
</dbReference>
<evidence type="ECO:0000313" key="2">
    <source>
        <dbReference type="EMBL" id="KAG5458017.1"/>
    </source>
</evidence>